<accession>A0ABD5Z1Y1</accession>
<comment type="caution">
    <text evidence="2">The sequence shown here is derived from an EMBL/GenBank/DDBJ whole genome shotgun (WGS) entry which is preliminary data.</text>
</comment>
<sequence>MSVETTRETEGEETTVEVRCTGHVRSAVGTGKMEFTFEGETLREFLADFFAAYDVREMIIADTEAEATARGWAPTPENLPGDNWAKNPEGEQTRKFARVTVNGRFNEQLDGLDTELNDGDRVALIYPFIFCC</sequence>
<dbReference type="AlphaFoldDB" id="A0ABD5Z1Y1"/>
<feature type="region of interest" description="Disordered" evidence="1">
    <location>
        <begin position="68"/>
        <end position="89"/>
    </location>
</feature>
<protein>
    <submittedName>
        <fullName evidence="2">MoaD/ThiS family protein</fullName>
    </submittedName>
</protein>
<reference evidence="2 3" key="1">
    <citation type="journal article" date="2019" name="Int. J. Syst. Evol. Microbiol.">
        <title>The Global Catalogue of Microorganisms (GCM) 10K type strain sequencing project: providing services to taxonomists for standard genome sequencing and annotation.</title>
        <authorList>
            <consortium name="The Broad Institute Genomics Platform"/>
            <consortium name="The Broad Institute Genome Sequencing Center for Infectious Disease"/>
            <person name="Wu L."/>
            <person name="Ma J."/>
        </authorList>
    </citation>
    <scope>NUCLEOTIDE SEQUENCE [LARGE SCALE GENOMIC DNA]</scope>
    <source>
        <strain evidence="2 3">XZGYJ-43</strain>
    </source>
</reference>
<name>A0ABD5Z1Y1_9EURY</name>
<gene>
    <name evidence="2" type="ORF">ACFQJ9_07195</name>
</gene>
<evidence type="ECO:0000313" key="3">
    <source>
        <dbReference type="Proteomes" id="UP001596447"/>
    </source>
</evidence>
<dbReference type="Gene3D" id="3.10.20.30">
    <property type="match status" value="1"/>
</dbReference>
<dbReference type="CDD" id="cd17040">
    <property type="entry name" value="Ubl_MoaD_like"/>
    <property type="match status" value="1"/>
</dbReference>
<dbReference type="Proteomes" id="UP001596447">
    <property type="component" value="Unassembled WGS sequence"/>
</dbReference>
<dbReference type="InterPro" id="IPR003749">
    <property type="entry name" value="ThiS/MoaD-like"/>
</dbReference>
<dbReference type="InterPro" id="IPR012675">
    <property type="entry name" value="Beta-grasp_dom_sf"/>
</dbReference>
<dbReference type="SUPFAM" id="SSF54285">
    <property type="entry name" value="MoaD/ThiS"/>
    <property type="match status" value="1"/>
</dbReference>
<keyword evidence="3" id="KW-1185">Reference proteome</keyword>
<dbReference type="Pfam" id="PF02597">
    <property type="entry name" value="ThiS"/>
    <property type="match status" value="1"/>
</dbReference>
<dbReference type="EMBL" id="JBHTAR010000011">
    <property type="protein sequence ID" value="MFC7199204.1"/>
    <property type="molecule type" value="Genomic_DNA"/>
</dbReference>
<proteinExistence type="predicted"/>
<organism evidence="2 3">
    <name type="scientific">Halospeciosus flavus</name>
    <dbReference type="NCBI Taxonomy" id="3032283"/>
    <lineage>
        <taxon>Archaea</taxon>
        <taxon>Methanobacteriati</taxon>
        <taxon>Methanobacteriota</taxon>
        <taxon>Stenosarchaea group</taxon>
        <taxon>Halobacteria</taxon>
        <taxon>Halobacteriales</taxon>
        <taxon>Halobacteriaceae</taxon>
        <taxon>Halospeciosus</taxon>
    </lineage>
</organism>
<evidence type="ECO:0000313" key="2">
    <source>
        <dbReference type="EMBL" id="MFC7199204.1"/>
    </source>
</evidence>
<dbReference type="RefSeq" id="WP_279529146.1">
    <property type="nucleotide sequence ID" value="NZ_CP122312.1"/>
</dbReference>
<dbReference type="InterPro" id="IPR016155">
    <property type="entry name" value="Mopterin_synth/thiamin_S_b"/>
</dbReference>
<evidence type="ECO:0000256" key="1">
    <source>
        <dbReference type="SAM" id="MobiDB-lite"/>
    </source>
</evidence>